<dbReference type="InterPro" id="IPR020556">
    <property type="entry name" value="Amidase_CS"/>
</dbReference>
<keyword evidence="3" id="KW-0378">Hydrolase</keyword>
<evidence type="ECO:0000256" key="1">
    <source>
        <dbReference type="ARBA" id="ARBA00009199"/>
    </source>
</evidence>
<evidence type="ECO:0000313" key="4">
    <source>
        <dbReference type="Proteomes" id="UP000494115"/>
    </source>
</evidence>
<keyword evidence="4" id="KW-1185">Reference proteome</keyword>
<evidence type="ECO:0000259" key="2">
    <source>
        <dbReference type="Pfam" id="PF01425"/>
    </source>
</evidence>
<protein>
    <submittedName>
        <fullName evidence="3">Acylamidase</fullName>
        <ecNumber evidence="3">3.5.1.13</ecNumber>
    </submittedName>
</protein>
<sequence length="470" mass="49177">MLNAAQLVASFRRHTLSPVEVMCAVLDRATRLDPRVNGLCGIDEEGALTAACEAEERWAKRSPCGPLDGVPVSVKDLVAVRGMPTRYGSLTARADLEHTDAPAVARLRQAGAILFGKTTTSEFGNKIVTDSPLTGVTRNPWDTRRSSGGSSGGSAVAVALGMGPLSLATDGGGSIRIPACWSGVVGFKPSFGLVPAGSASSFVALSSLGPIARCVEDAALMLGVMAGPASADPFAGVERGRDYRTGLADSIAGLRIAFSPQPTGVTVDPSIAACVRRAVLLLEALGARVEEVEVRPLAGYRESKMHSIQWAVSFARRVREMSAVQRTRLDPDVRELAQFGEQVSTAAFVDALAARHTLVQEMAGFFEEYDLLVTPVFHMGPPHVPGLPEALRMAPPLTSWCNQTGQPAVSVPCGLTDEGLPAGLQIISARGADAVVLRVARAYESARGPFPAPPPMADAVEHTAPVGCPS</sequence>
<dbReference type="Gene3D" id="3.90.1300.10">
    <property type="entry name" value="Amidase signature (AS) domain"/>
    <property type="match status" value="1"/>
</dbReference>
<dbReference type="Pfam" id="PF01425">
    <property type="entry name" value="Amidase"/>
    <property type="match status" value="1"/>
</dbReference>
<comment type="similarity">
    <text evidence="1">Belongs to the amidase family.</text>
</comment>
<dbReference type="EMBL" id="CADIKM010000004">
    <property type="protein sequence ID" value="CAB3782257.1"/>
    <property type="molecule type" value="Genomic_DNA"/>
</dbReference>
<dbReference type="Proteomes" id="UP000494115">
    <property type="component" value="Unassembled WGS sequence"/>
</dbReference>
<evidence type="ECO:0000313" key="3">
    <source>
        <dbReference type="EMBL" id="CAB3782257.1"/>
    </source>
</evidence>
<gene>
    <name evidence="3" type="primary">aam_1</name>
    <name evidence="3" type="ORF">LMG28138_01473</name>
</gene>
<proteinExistence type="inferred from homology"/>
<reference evidence="3 4" key="1">
    <citation type="submission" date="2020-04" db="EMBL/GenBank/DDBJ databases">
        <authorList>
            <person name="De Canck E."/>
        </authorList>
    </citation>
    <scope>NUCLEOTIDE SEQUENCE [LARGE SCALE GENOMIC DNA]</scope>
    <source>
        <strain evidence="3 4">LMG 28138</strain>
    </source>
</reference>
<name>A0A6S7B825_9BURK</name>
<feature type="domain" description="Amidase" evidence="2">
    <location>
        <begin position="21"/>
        <end position="437"/>
    </location>
</feature>
<dbReference type="AlphaFoldDB" id="A0A6S7B825"/>
<dbReference type="InterPro" id="IPR036928">
    <property type="entry name" value="AS_sf"/>
</dbReference>
<organism evidence="3 4">
    <name type="scientific">Pararobbsia alpina</name>
    <dbReference type="NCBI Taxonomy" id="621374"/>
    <lineage>
        <taxon>Bacteria</taxon>
        <taxon>Pseudomonadati</taxon>
        <taxon>Pseudomonadota</taxon>
        <taxon>Betaproteobacteria</taxon>
        <taxon>Burkholderiales</taxon>
        <taxon>Burkholderiaceae</taxon>
        <taxon>Pararobbsia</taxon>
    </lineage>
</organism>
<dbReference type="InterPro" id="IPR000120">
    <property type="entry name" value="Amidase"/>
</dbReference>
<dbReference type="EC" id="3.5.1.13" evidence="3"/>
<dbReference type="PANTHER" id="PTHR11895">
    <property type="entry name" value="TRANSAMIDASE"/>
    <property type="match status" value="1"/>
</dbReference>
<dbReference type="PANTHER" id="PTHR11895:SF7">
    <property type="entry name" value="GLUTAMYL-TRNA(GLN) AMIDOTRANSFERASE SUBUNIT A, MITOCHONDRIAL"/>
    <property type="match status" value="1"/>
</dbReference>
<dbReference type="GO" id="GO:0047680">
    <property type="term" value="F:aryl-acylamidase activity"/>
    <property type="evidence" value="ECO:0007669"/>
    <property type="project" value="UniProtKB-EC"/>
</dbReference>
<dbReference type="InterPro" id="IPR023631">
    <property type="entry name" value="Amidase_dom"/>
</dbReference>
<dbReference type="SUPFAM" id="SSF75304">
    <property type="entry name" value="Amidase signature (AS) enzymes"/>
    <property type="match status" value="1"/>
</dbReference>
<accession>A0A6S7B825</accession>
<dbReference type="PROSITE" id="PS00571">
    <property type="entry name" value="AMIDASES"/>
    <property type="match status" value="1"/>
</dbReference>